<organism evidence="1 2">
    <name type="scientific">Caerostris darwini</name>
    <dbReference type="NCBI Taxonomy" id="1538125"/>
    <lineage>
        <taxon>Eukaryota</taxon>
        <taxon>Metazoa</taxon>
        <taxon>Ecdysozoa</taxon>
        <taxon>Arthropoda</taxon>
        <taxon>Chelicerata</taxon>
        <taxon>Arachnida</taxon>
        <taxon>Araneae</taxon>
        <taxon>Araneomorphae</taxon>
        <taxon>Entelegynae</taxon>
        <taxon>Araneoidea</taxon>
        <taxon>Araneidae</taxon>
        <taxon>Caerostris</taxon>
    </lineage>
</organism>
<name>A0AAV4VJ32_9ARAC</name>
<dbReference type="AlphaFoldDB" id="A0AAV4VJ32"/>
<gene>
    <name evidence="1" type="ORF">CDAR_564241</name>
</gene>
<accession>A0AAV4VJ32</accession>
<dbReference type="EMBL" id="BPLQ01013145">
    <property type="protein sequence ID" value="GIY70300.1"/>
    <property type="molecule type" value="Genomic_DNA"/>
</dbReference>
<keyword evidence="2" id="KW-1185">Reference proteome</keyword>
<comment type="caution">
    <text evidence="1">The sequence shown here is derived from an EMBL/GenBank/DDBJ whole genome shotgun (WGS) entry which is preliminary data.</text>
</comment>
<reference evidence="1 2" key="1">
    <citation type="submission" date="2021-06" db="EMBL/GenBank/DDBJ databases">
        <title>Caerostris darwini draft genome.</title>
        <authorList>
            <person name="Kono N."/>
            <person name="Arakawa K."/>
        </authorList>
    </citation>
    <scope>NUCLEOTIDE SEQUENCE [LARGE SCALE GENOMIC DNA]</scope>
</reference>
<protein>
    <submittedName>
        <fullName evidence="1">Uncharacterized protein</fullName>
    </submittedName>
</protein>
<proteinExistence type="predicted"/>
<sequence length="171" mass="18819">MFLIELEELCLLFFLHVWKLDKLLSKLASTIYNSIPVKLLLTNIHGLQHCFSATLNVPPGHTKGNGIPGIPKHSFFPSHRKTSNSFKQSPHILPFSVSFKKGEIKHPPSFHVPFHPLSFISWEQGSSVGELPTPGQEAAATGQAVIARHCWIIGAWCHHNGGGSATPFPCL</sequence>
<evidence type="ECO:0000313" key="2">
    <source>
        <dbReference type="Proteomes" id="UP001054837"/>
    </source>
</evidence>
<dbReference type="Proteomes" id="UP001054837">
    <property type="component" value="Unassembled WGS sequence"/>
</dbReference>
<evidence type="ECO:0000313" key="1">
    <source>
        <dbReference type="EMBL" id="GIY70300.1"/>
    </source>
</evidence>